<feature type="transmembrane region" description="Helical" evidence="1">
    <location>
        <begin position="9"/>
        <end position="28"/>
    </location>
</feature>
<keyword evidence="1" id="KW-1133">Transmembrane helix</keyword>
<organism evidence="2 3">
    <name type="scientific">Aerophobetes bacterium</name>
    <dbReference type="NCBI Taxonomy" id="2030807"/>
    <lineage>
        <taxon>Bacteria</taxon>
        <taxon>Candidatus Aerophobota</taxon>
    </lineage>
</organism>
<keyword evidence="1" id="KW-0472">Membrane</keyword>
<accession>A0A662D3M9</accession>
<dbReference type="AlphaFoldDB" id="A0A662D3M9"/>
<dbReference type="EMBL" id="QMPY01000040">
    <property type="protein sequence ID" value="RLE08186.1"/>
    <property type="molecule type" value="Genomic_DNA"/>
</dbReference>
<keyword evidence="1" id="KW-0812">Transmembrane</keyword>
<proteinExistence type="predicted"/>
<reference evidence="2 3" key="1">
    <citation type="submission" date="2018-06" db="EMBL/GenBank/DDBJ databases">
        <title>Extensive metabolic versatility and redundancy in microbially diverse, dynamic hydrothermal sediments.</title>
        <authorList>
            <person name="Dombrowski N."/>
            <person name="Teske A."/>
            <person name="Baker B.J."/>
        </authorList>
    </citation>
    <scope>NUCLEOTIDE SEQUENCE [LARGE SCALE GENOMIC DNA]</scope>
    <source>
        <strain evidence="2">B7_G13</strain>
    </source>
</reference>
<protein>
    <submittedName>
        <fullName evidence="2">Uncharacterized protein</fullName>
    </submittedName>
</protein>
<dbReference type="Proteomes" id="UP000277457">
    <property type="component" value="Unassembled WGS sequence"/>
</dbReference>
<gene>
    <name evidence="2" type="ORF">DRZ78_01545</name>
</gene>
<evidence type="ECO:0000313" key="2">
    <source>
        <dbReference type="EMBL" id="RLE08186.1"/>
    </source>
</evidence>
<evidence type="ECO:0000256" key="1">
    <source>
        <dbReference type="SAM" id="Phobius"/>
    </source>
</evidence>
<comment type="caution">
    <text evidence="2">The sequence shown here is derived from an EMBL/GenBank/DDBJ whole genome shotgun (WGS) entry which is preliminary data.</text>
</comment>
<evidence type="ECO:0000313" key="3">
    <source>
        <dbReference type="Proteomes" id="UP000277457"/>
    </source>
</evidence>
<sequence length="217" mass="22417">MKKGIIVPLLARTIIFLGLLTFGGYAIVEPLQVGAVSDTTTVSLTVTEEISLSAPAAISMSPNITMSVSTSTGGGAWNVKTNSEAGYTLSLHADQINALHDSSTGEAFTDCETTTPGTWNTVCENPDNYIFGFSAYGNDVDDGIWGSGNDCTSGFPDNNLNYRGFAGTSDIQIVSANSETGTSGTDSTMCVAATQGSNVYAPDGSYSTIITGTATVQ</sequence>
<name>A0A662D3M9_UNCAE</name>